<dbReference type="GO" id="GO:0016491">
    <property type="term" value="F:oxidoreductase activity"/>
    <property type="evidence" value="ECO:0007669"/>
    <property type="project" value="UniProtKB-KW"/>
</dbReference>
<evidence type="ECO:0000256" key="1">
    <source>
        <dbReference type="ARBA" id="ARBA00001947"/>
    </source>
</evidence>
<keyword evidence="4" id="KW-0862">Zinc</keyword>
<dbReference type="InterPro" id="IPR013149">
    <property type="entry name" value="ADH-like_C"/>
</dbReference>
<dbReference type="EMBL" id="AJYC02000059">
    <property type="protein sequence ID" value="EKT81408.1"/>
    <property type="molecule type" value="Genomic_DNA"/>
</dbReference>
<dbReference type="PANTHER" id="PTHR43161">
    <property type="entry name" value="SORBITOL DEHYDROGENASE"/>
    <property type="match status" value="1"/>
</dbReference>
<dbReference type="CDD" id="cd08232">
    <property type="entry name" value="idonate-5-DH"/>
    <property type="match status" value="1"/>
</dbReference>
<accession>K8XIH8</accession>
<proteinExistence type="inferred from homology"/>
<comment type="caution">
    <text evidence="8">The sequence shown here is derived from an EMBL/GenBank/DDBJ whole genome shotgun (WGS) entry which is preliminary data.</text>
</comment>
<dbReference type="Gene3D" id="3.90.180.10">
    <property type="entry name" value="Medium-chain alcohol dehydrogenases, catalytic domain"/>
    <property type="match status" value="1"/>
</dbReference>
<evidence type="ECO:0000313" key="8">
    <source>
        <dbReference type="EMBL" id="EKT81408.1"/>
    </source>
</evidence>
<dbReference type="RefSeq" id="WP_005258023.1">
    <property type="nucleotide sequence ID" value="NZ_AJYC02000059.1"/>
</dbReference>
<name>K8XIH8_RHOOP</name>
<sequence>MKALVVHGAGDLRFDELPAPSPEPGQVLVRNTHGGICGSDLHYYRHGAVGAFTLREPLVLGHEVVGRIENDPSGTLPTGTAVAIHPASPCGQCPECGAGVRNVCRNARYFGSAASCPHTQGGFSEYMTVRQDQIRVLPATLPLSRAVLAEPLAVGLHALSRAGGVAGAKVLVCGSGPIGILAAGAAKAAGAEEVWTTDLLEHPLKIALDVGVDRTVRIGNESLPDQYFDVAIEASGASVAVGPTLAAVRRRGVMVQLGMFAPGPRPAELSALVAKEIDFRGAFRFDTEFDDAIALLAGTDVLDPVITHTFDLTDAVAAMDVAADPGSSGKVVLRLSDR</sequence>
<dbReference type="Pfam" id="PF00107">
    <property type="entry name" value="ADH_zinc_N"/>
    <property type="match status" value="1"/>
</dbReference>
<dbReference type="InterPro" id="IPR013154">
    <property type="entry name" value="ADH-like_N"/>
</dbReference>
<gene>
    <name evidence="8" type="ORF">WSS_A17376</name>
</gene>
<dbReference type="GeneID" id="69895783"/>
<evidence type="ECO:0000256" key="4">
    <source>
        <dbReference type="ARBA" id="ARBA00022833"/>
    </source>
</evidence>
<feature type="domain" description="Alcohol dehydrogenase-like C-terminal" evidence="6">
    <location>
        <begin position="177"/>
        <end position="297"/>
    </location>
</feature>
<comment type="similarity">
    <text evidence="2">Belongs to the zinc-containing alcohol dehydrogenase family.</text>
</comment>
<reference evidence="8 9" key="1">
    <citation type="journal article" date="2013" name="Genome Announc.">
        <title>Draft Genome Sequence of Rhodococcus opacus Strain M213 Shows a Diverse Catabolic Potential.</title>
        <authorList>
            <person name="Pathak A."/>
            <person name="Green S.J."/>
            <person name="Ogram A."/>
            <person name="Chauhan A."/>
        </authorList>
    </citation>
    <scope>NUCLEOTIDE SEQUENCE [LARGE SCALE GENOMIC DNA]</scope>
    <source>
        <strain evidence="8 9">M213</strain>
    </source>
</reference>
<feature type="domain" description="Alcohol dehydrogenase-like N-terminal" evidence="7">
    <location>
        <begin position="24"/>
        <end position="137"/>
    </location>
</feature>
<dbReference type="PANTHER" id="PTHR43161:SF9">
    <property type="entry name" value="SORBITOL DEHYDROGENASE"/>
    <property type="match status" value="1"/>
</dbReference>
<comment type="cofactor">
    <cofactor evidence="1">
        <name>Zn(2+)</name>
        <dbReference type="ChEBI" id="CHEBI:29105"/>
    </cofactor>
</comment>
<dbReference type="InterPro" id="IPR011032">
    <property type="entry name" value="GroES-like_sf"/>
</dbReference>
<evidence type="ECO:0000259" key="6">
    <source>
        <dbReference type="Pfam" id="PF00107"/>
    </source>
</evidence>
<evidence type="ECO:0000256" key="2">
    <source>
        <dbReference type="ARBA" id="ARBA00008072"/>
    </source>
</evidence>
<dbReference type="SUPFAM" id="SSF50129">
    <property type="entry name" value="GroES-like"/>
    <property type="match status" value="1"/>
</dbReference>
<keyword evidence="3" id="KW-0479">Metal-binding</keyword>
<dbReference type="InterPro" id="IPR036291">
    <property type="entry name" value="NAD(P)-bd_dom_sf"/>
</dbReference>
<dbReference type="SUPFAM" id="SSF51735">
    <property type="entry name" value="NAD(P)-binding Rossmann-fold domains"/>
    <property type="match status" value="1"/>
</dbReference>
<evidence type="ECO:0000313" key="9">
    <source>
        <dbReference type="Proteomes" id="UP000005951"/>
    </source>
</evidence>
<dbReference type="Proteomes" id="UP000005951">
    <property type="component" value="Unassembled WGS sequence"/>
</dbReference>
<dbReference type="AlphaFoldDB" id="K8XIH8"/>
<protein>
    <submittedName>
        <fullName evidence="8">Zinc-binding alcohol dehydrogenase</fullName>
    </submittedName>
</protein>
<dbReference type="Pfam" id="PF08240">
    <property type="entry name" value="ADH_N"/>
    <property type="match status" value="1"/>
</dbReference>
<keyword evidence="5" id="KW-0560">Oxidoreductase</keyword>
<dbReference type="Gene3D" id="3.40.50.720">
    <property type="entry name" value="NAD(P)-binding Rossmann-like Domain"/>
    <property type="match status" value="1"/>
</dbReference>
<evidence type="ECO:0000256" key="3">
    <source>
        <dbReference type="ARBA" id="ARBA00022723"/>
    </source>
</evidence>
<evidence type="ECO:0000256" key="5">
    <source>
        <dbReference type="ARBA" id="ARBA00023002"/>
    </source>
</evidence>
<dbReference type="GO" id="GO:0046872">
    <property type="term" value="F:metal ion binding"/>
    <property type="evidence" value="ECO:0007669"/>
    <property type="project" value="UniProtKB-KW"/>
</dbReference>
<organism evidence="8 9">
    <name type="scientific">Rhodococcus opacus M213</name>
    <dbReference type="NCBI Taxonomy" id="1129896"/>
    <lineage>
        <taxon>Bacteria</taxon>
        <taxon>Bacillati</taxon>
        <taxon>Actinomycetota</taxon>
        <taxon>Actinomycetes</taxon>
        <taxon>Mycobacteriales</taxon>
        <taxon>Nocardiaceae</taxon>
        <taxon>Rhodococcus</taxon>
    </lineage>
</organism>
<evidence type="ECO:0000259" key="7">
    <source>
        <dbReference type="Pfam" id="PF08240"/>
    </source>
</evidence>